<proteinExistence type="predicted"/>
<dbReference type="InterPro" id="IPR025637">
    <property type="entry name" value="DUF4333"/>
</dbReference>
<protein>
    <submittedName>
        <fullName evidence="2">Uncharacterized protein DUF4333</fullName>
    </submittedName>
</protein>
<sequence>MPAPHTVTVVSTVTVTSTVPALRRVFQPDAVARGVVQVLKEEYKISDIGDATCPDGQVVEPGNSFSCMVQVSGKWRSVKIVVKSVDGEYEVGQPR</sequence>
<dbReference type="EMBL" id="QGHB01000004">
    <property type="protein sequence ID" value="PWK87461.1"/>
    <property type="molecule type" value="Genomic_DNA"/>
</dbReference>
<name>A0A316I1Z6_9PSEU</name>
<dbReference type="Pfam" id="PF14230">
    <property type="entry name" value="DUF4333"/>
    <property type="match status" value="1"/>
</dbReference>
<feature type="domain" description="DUF4333" evidence="1">
    <location>
        <begin position="16"/>
        <end position="87"/>
    </location>
</feature>
<evidence type="ECO:0000313" key="3">
    <source>
        <dbReference type="Proteomes" id="UP000246005"/>
    </source>
</evidence>
<dbReference type="Proteomes" id="UP000246005">
    <property type="component" value="Unassembled WGS sequence"/>
</dbReference>
<organism evidence="2 3">
    <name type="scientific">Lentzea atacamensis</name>
    <dbReference type="NCBI Taxonomy" id="531938"/>
    <lineage>
        <taxon>Bacteria</taxon>
        <taxon>Bacillati</taxon>
        <taxon>Actinomycetota</taxon>
        <taxon>Actinomycetes</taxon>
        <taxon>Pseudonocardiales</taxon>
        <taxon>Pseudonocardiaceae</taxon>
        <taxon>Lentzea</taxon>
    </lineage>
</organism>
<evidence type="ECO:0000259" key="1">
    <source>
        <dbReference type="Pfam" id="PF14230"/>
    </source>
</evidence>
<dbReference type="AlphaFoldDB" id="A0A316I1Z6"/>
<gene>
    <name evidence="2" type="ORF">C8D88_104622</name>
</gene>
<evidence type="ECO:0000313" key="2">
    <source>
        <dbReference type="EMBL" id="PWK87461.1"/>
    </source>
</evidence>
<accession>A0A316I1Z6</accession>
<comment type="caution">
    <text evidence="2">The sequence shown here is derived from an EMBL/GenBank/DDBJ whole genome shotgun (WGS) entry which is preliminary data.</text>
</comment>
<reference evidence="2 3" key="1">
    <citation type="submission" date="2018-05" db="EMBL/GenBank/DDBJ databases">
        <title>Genomic Encyclopedia of Type Strains, Phase IV (KMG-IV): sequencing the most valuable type-strain genomes for metagenomic binning, comparative biology and taxonomic classification.</title>
        <authorList>
            <person name="Goeker M."/>
        </authorList>
    </citation>
    <scope>NUCLEOTIDE SEQUENCE [LARGE SCALE GENOMIC DNA]</scope>
    <source>
        <strain evidence="2 3">DSM 45480</strain>
    </source>
</reference>